<evidence type="ECO:0000256" key="1">
    <source>
        <dbReference type="ARBA" id="ARBA00007985"/>
    </source>
</evidence>
<evidence type="ECO:0000256" key="3">
    <source>
        <dbReference type="ARBA" id="ARBA00022605"/>
    </source>
</evidence>
<comment type="similarity">
    <text evidence="1">Belongs to the class-I DAHP synthase family.</text>
</comment>
<dbReference type="EMBL" id="GL876972">
    <property type="protein sequence ID" value="KLU89295.1"/>
    <property type="molecule type" value="Genomic_DNA"/>
</dbReference>
<dbReference type="GO" id="GO:0009073">
    <property type="term" value="P:aromatic amino acid family biosynthetic process"/>
    <property type="evidence" value="ECO:0007669"/>
    <property type="project" value="UniProtKB-KW"/>
</dbReference>
<keyword evidence="4" id="KW-0808">Transferase</keyword>
<dbReference type="PANTHER" id="PTHR21225:SF18">
    <property type="entry name" value="PHOSPHO-2-DEHYDRO-3-DEOXYHEPTONATE ALDOLASE, PHENYLALANINE-INHIBITED"/>
    <property type="match status" value="1"/>
</dbReference>
<evidence type="ECO:0000256" key="6">
    <source>
        <dbReference type="ARBA" id="ARBA00047508"/>
    </source>
</evidence>
<dbReference type="GO" id="GO:0005737">
    <property type="term" value="C:cytoplasm"/>
    <property type="evidence" value="ECO:0007669"/>
    <property type="project" value="TreeGrafter"/>
</dbReference>
<dbReference type="GO" id="GO:0003849">
    <property type="term" value="F:3-deoxy-7-phosphoheptulonate synthase activity"/>
    <property type="evidence" value="ECO:0007669"/>
    <property type="project" value="UniProtKB-EC"/>
</dbReference>
<dbReference type="Gene3D" id="3.20.20.70">
    <property type="entry name" value="Aldolase class I"/>
    <property type="match status" value="1"/>
</dbReference>
<evidence type="ECO:0000313" key="8">
    <source>
        <dbReference type="EMBL" id="KLU89295.1"/>
    </source>
</evidence>
<dbReference type="InterPro" id="IPR013785">
    <property type="entry name" value="Aldolase_TIM"/>
</dbReference>
<dbReference type="Pfam" id="PF00793">
    <property type="entry name" value="DAHP_synth_1"/>
    <property type="match status" value="1"/>
</dbReference>
<dbReference type="VEuPathDB" id="FungiDB:MAPG_08269"/>
<comment type="catalytic activity">
    <reaction evidence="6">
        <text>D-erythrose 4-phosphate + phosphoenolpyruvate + H2O = 7-phospho-2-dehydro-3-deoxy-D-arabino-heptonate + phosphate</text>
        <dbReference type="Rhea" id="RHEA:14717"/>
        <dbReference type="ChEBI" id="CHEBI:15377"/>
        <dbReference type="ChEBI" id="CHEBI:16897"/>
        <dbReference type="ChEBI" id="CHEBI:43474"/>
        <dbReference type="ChEBI" id="CHEBI:58394"/>
        <dbReference type="ChEBI" id="CHEBI:58702"/>
        <dbReference type="EC" id="2.5.1.54"/>
    </reaction>
</comment>
<accession>A0A0H2TYV5</accession>
<organism evidence="8">
    <name type="scientific">Magnaporthiopsis poae (strain ATCC 64411 / 73-15)</name>
    <name type="common">Kentucky bluegrass fungus</name>
    <name type="synonym">Magnaporthe poae</name>
    <dbReference type="NCBI Taxonomy" id="644358"/>
    <lineage>
        <taxon>Eukaryota</taxon>
        <taxon>Fungi</taxon>
        <taxon>Dikarya</taxon>
        <taxon>Ascomycota</taxon>
        <taxon>Pezizomycotina</taxon>
        <taxon>Sordariomycetes</taxon>
        <taxon>Sordariomycetidae</taxon>
        <taxon>Magnaporthales</taxon>
        <taxon>Magnaporthaceae</taxon>
        <taxon>Magnaporthiopsis</taxon>
    </lineage>
</organism>
<dbReference type="PANTHER" id="PTHR21225">
    <property type="entry name" value="PHOSPHO-2-DEHYDRO-3-DEOXYHEPTONATE ALDOLASE DAHP SYNTHETASE"/>
    <property type="match status" value="1"/>
</dbReference>
<dbReference type="SUPFAM" id="SSF51569">
    <property type="entry name" value="Aldolase"/>
    <property type="match status" value="1"/>
</dbReference>
<feature type="domain" description="DAHP synthetase I/KDSA" evidence="7">
    <location>
        <begin position="1"/>
        <end position="76"/>
    </location>
</feature>
<sequence length="100" mass="10504">VDCSHGNSLKDHRNQPKVAATLAEQIAKGETGIMGVMIESNIGEGSQKVPEEGKAGLKYGVSITDACIGWQDTVAVLDNLAAAVKKRREVLGAGSTKEVR</sequence>
<gene>
    <name evidence="8" type="ORF">MAPG_08269</name>
</gene>
<keyword evidence="3" id="KW-0028">Amino-acid biosynthesis</keyword>
<reference evidence="8" key="1">
    <citation type="submission" date="2010-05" db="EMBL/GenBank/DDBJ databases">
        <title>The Genome Sequence of Magnaporthe poae strain ATCC 64411.</title>
        <authorList>
            <consortium name="The Broad Institute Genome Sequencing Platform"/>
            <consortium name="Broad Institute Genome Sequencing Center for Infectious Disease"/>
            <person name="Ma L.-J."/>
            <person name="Dead R."/>
            <person name="Young S."/>
            <person name="Zeng Q."/>
            <person name="Koehrsen M."/>
            <person name="Alvarado L."/>
            <person name="Berlin A."/>
            <person name="Chapman S.B."/>
            <person name="Chen Z."/>
            <person name="Freedman E."/>
            <person name="Gellesch M."/>
            <person name="Goldberg J."/>
            <person name="Griggs A."/>
            <person name="Gujja S."/>
            <person name="Heilman E.R."/>
            <person name="Heiman D."/>
            <person name="Hepburn T."/>
            <person name="Howarth C."/>
            <person name="Jen D."/>
            <person name="Larson L."/>
            <person name="Mehta T."/>
            <person name="Neiman D."/>
            <person name="Pearson M."/>
            <person name="Roberts A."/>
            <person name="Saif S."/>
            <person name="Shea T."/>
            <person name="Shenoy N."/>
            <person name="Sisk P."/>
            <person name="Stolte C."/>
            <person name="Sykes S."/>
            <person name="Walk T."/>
            <person name="White J."/>
            <person name="Yandava C."/>
            <person name="Haas B."/>
            <person name="Nusbaum C."/>
            <person name="Birren B."/>
        </authorList>
    </citation>
    <scope>NUCLEOTIDE SEQUENCE</scope>
    <source>
        <strain evidence="8">ATCC 64411</strain>
    </source>
</reference>
<evidence type="ECO:0000259" key="7">
    <source>
        <dbReference type="Pfam" id="PF00793"/>
    </source>
</evidence>
<keyword evidence="5" id="KW-0057">Aromatic amino acid biosynthesis</keyword>
<dbReference type="GO" id="GO:0008652">
    <property type="term" value="P:amino acid biosynthetic process"/>
    <property type="evidence" value="ECO:0007669"/>
    <property type="project" value="UniProtKB-KW"/>
</dbReference>
<dbReference type="EC" id="2.5.1.54" evidence="2"/>
<proteinExistence type="inferred from homology"/>
<dbReference type="InterPro" id="IPR006219">
    <property type="entry name" value="DAHP_synth_1"/>
</dbReference>
<name>A0A0H2TYV5_MAGP6</name>
<dbReference type="AlphaFoldDB" id="A0A0H2TYV5"/>
<dbReference type="OrthoDB" id="4699125at2759"/>
<protein>
    <recommendedName>
        <fullName evidence="2">3-deoxy-7-phosphoheptulonate synthase</fullName>
        <ecNumber evidence="2">2.5.1.54</ecNumber>
    </recommendedName>
</protein>
<feature type="non-terminal residue" evidence="8">
    <location>
        <position position="1"/>
    </location>
</feature>
<reference evidence="8" key="2">
    <citation type="submission" date="2011-03" db="EMBL/GenBank/DDBJ databases">
        <title>Annotation of Magnaporthe poae ATCC 64411.</title>
        <authorList>
            <person name="Ma L.-J."/>
            <person name="Dead R."/>
            <person name="Young S.K."/>
            <person name="Zeng Q."/>
            <person name="Gargeya S."/>
            <person name="Fitzgerald M."/>
            <person name="Haas B."/>
            <person name="Abouelleil A."/>
            <person name="Alvarado L."/>
            <person name="Arachchi H.M."/>
            <person name="Berlin A."/>
            <person name="Brown A."/>
            <person name="Chapman S.B."/>
            <person name="Chen Z."/>
            <person name="Dunbar C."/>
            <person name="Freedman E."/>
            <person name="Gearin G."/>
            <person name="Gellesch M."/>
            <person name="Goldberg J."/>
            <person name="Griggs A."/>
            <person name="Gujja S."/>
            <person name="Heiman D."/>
            <person name="Howarth C."/>
            <person name="Larson L."/>
            <person name="Lui A."/>
            <person name="MacDonald P.J.P."/>
            <person name="Mehta T."/>
            <person name="Montmayeur A."/>
            <person name="Murphy C."/>
            <person name="Neiman D."/>
            <person name="Pearson M."/>
            <person name="Priest M."/>
            <person name="Roberts A."/>
            <person name="Saif S."/>
            <person name="Shea T."/>
            <person name="Shenoy N."/>
            <person name="Sisk P."/>
            <person name="Stolte C."/>
            <person name="Sykes S."/>
            <person name="Yandava C."/>
            <person name="Wortman J."/>
            <person name="Nusbaum C."/>
            <person name="Birren B."/>
        </authorList>
    </citation>
    <scope>NUCLEOTIDE SEQUENCE</scope>
    <source>
        <strain evidence="8">ATCC 64411</strain>
    </source>
</reference>
<evidence type="ECO:0000256" key="4">
    <source>
        <dbReference type="ARBA" id="ARBA00022679"/>
    </source>
</evidence>
<evidence type="ECO:0000256" key="5">
    <source>
        <dbReference type="ARBA" id="ARBA00023141"/>
    </source>
</evidence>
<evidence type="ECO:0000256" key="2">
    <source>
        <dbReference type="ARBA" id="ARBA00012694"/>
    </source>
</evidence>
<dbReference type="InterPro" id="IPR006218">
    <property type="entry name" value="DAHP1/KDSA"/>
</dbReference>